<dbReference type="EMBL" id="OIVN01001580">
    <property type="protein sequence ID" value="SPC95568.1"/>
    <property type="molecule type" value="Genomic_DNA"/>
</dbReference>
<sequence length="109" mass="11446">MNGLRVNDCISACGIDRLTVGISSDSLLEPQFTAKLCSDACFQLCPNVVDLYFNLALAEGAYLPDVCDAKWSGPQHAIEFKSSGSVPPPASDIAMALISDAPAPSPEQS</sequence>
<dbReference type="Pfam" id="PF06521">
    <property type="entry name" value="PAR1"/>
    <property type="match status" value="1"/>
</dbReference>
<reference evidence="1" key="1">
    <citation type="submission" date="2018-02" db="EMBL/GenBank/DDBJ databases">
        <authorList>
            <person name="Cohen D.B."/>
            <person name="Kent A.D."/>
        </authorList>
    </citation>
    <scope>NUCLEOTIDE SEQUENCE</scope>
</reference>
<accession>A0A2N9G7R0</accession>
<proteinExistence type="predicted"/>
<evidence type="ECO:0000313" key="1">
    <source>
        <dbReference type="EMBL" id="SPC95568.1"/>
    </source>
</evidence>
<dbReference type="InterPro" id="IPR009489">
    <property type="entry name" value="PAR1"/>
</dbReference>
<dbReference type="PANTHER" id="PTHR33649">
    <property type="entry name" value="PAR1 PROTEIN"/>
    <property type="match status" value="1"/>
</dbReference>
<organism evidence="1">
    <name type="scientific">Fagus sylvatica</name>
    <name type="common">Beechnut</name>
    <dbReference type="NCBI Taxonomy" id="28930"/>
    <lineage>
        <taxon>Eukaryota</taxon>
        <taxon>Viridiplantae</taxon>
        <taxon>Streptophyta</taxon>
        <taxon>Embryophyta</taxon>
        <taxon>Tracheophyta</taxon>
        <taxon>Spermatophyta</taxon>
        <taxon>Magnoliopsida</taxon>
        <taxon>eudicotyledons</taxon>
        <taxon>Gunneridae</taxon>
        <taxon>Pentapetalae</taxon>
        <taxon>rosids</taxon>
        <taxon>fabids</taxon>
        <taxon>Fagales</taxon>
        <taxon>Fagaceae</taxon>
        <taxon>Fagus</taxon>
    </lineage>
</organism>
<dbReference type="AlphaFoldDB" id="A0A2N9G7R0"/>
<dbReference type="PANTHER" id="PTHR33649:SF16">
    <property type="entry name" value="PAR1 PROTEIN"/>
    <property type="match status" value="1"/>
</dbReference>
<protein>
    <submittedName>
        <fullName evidence="1">Uncharacterized protein</fullName>
    </submittedName>
</protein>
<gene>
    <name evidence="1" type="ORF">FSB_LOCUS23450</name>
</gene>
<name>A0A2N9G7R0_FAGSY</name>